<protein>
    <submittedName>
        <fullName evidence="1">Uncharacterized protein</fullName>
    </submittedName>
</protein>
<evidence type="ECO:0000313" key="1">
    <source>
        <dbReference type="EMBL" id="EWS74224.1"/>
    </source>
</evidence>
<sequence length="135" mass="16347">MRNNHWIFIKSNHQQWSIIQNLILRAYEVQSRDIKLRLSHWKVEEGSIYNNEKLWQRADIYFSNMVKLQKRVHHSTSLRESHQTIIRTFLFNMVYNVLQVSNKLIFIVARAPGSPTINTLIFLKYLFQTWIIKFI</sequence>
<dbReference type="EMBL" id="GG662693">
    <property type="protein sequence ID" value="EWS74224.1"/>
    <property type="molecule type" value="Genomic_DNA"/>
</dbReference>
<dbReference type="KEGG" id="tet:TTHERM_000188352"/>
<evidence type="ECO:0000313" key="2">
    <source>
        <dbReference type="Proteomes" id="UP000009168"/>
    </source>
</evidence>
<proteinExistence type="predicted"/>
<reference evidence="2" key="1">
    <citation type="journal article" date="2006" name="PLoS Biol.">
        <title>Macronuclear genome sequence of the ciliate Tetrahymena thermophila, a model eukaryote.</title>
        <authorList>
            <person name="Eisen J.A."/>
            <person name="Coyne R.S."/>
            <person name="Wu M."/>
            <person name="Wu D."/>
            <person name="Thiagarajan M."/>
            <person name="Wortman J.R."/>
            <person name="Badger J.H."/>
            <person name="Ren Q."/>
            <person name="Amedeo P."/>
            <person name="Jones K.M."/>
            <person name="Tallon L.J."/>
            <person name="Delcher A.L."/>
            <person name="Salzberg S.L."/>
            <person name="Silva J.C."/>
            <person name="Haas B.J."/>
            <person name="Majoros W.H."/>
            <person name="Farzad M."/>
            <person name="Carlton J.M."/>
            <person name="Smith R.K. Jr."/>
            <person name="Garg J."/>
            <person name="Pearlman R.E."/>
            <person name="Karrer K.M."/>
            <person name="Sun L."/>
            <person name="Manning G."/>
            <person name="Elde N.C."/>
            <person name="Turkewitz A.P."/>
            <person name="Asai D.J."/>
            <person name="Wilkes D.E."/>
            <person name="Wang Y."/>
            <person name="Cai H."/>
            <person name="Collins K."/>
            <person name="Stewart B.A."/>
            <person name="Lee S.R."/>
            <person name="Wilamowska K."/>
            <person name="Weinberg Z."/>
            <person name="Ruzzo W.L."/>
            <person name="Wloga D."/>
            <person name="Gaertig J."/>
            <person name="Frankel J."/>
            <person name="Tsao C.-C."/>
            <person name="Gorovsky M.A."/>
            <person name="Keeling P.J."/>
            <person name="Waller R.F."/>
            <person name="Patron N.J."/>
            <person name="Cherry J.M."/>
            <person name="Stover N.A."/>
            <person name="Krieger C.J."/>
            <person name="del Toro C."/>
            <person name="Ryder H.F."/>
            <person name="Williamson S.C."/>
            <person name="Barbeau R.A."/>
            <person name="Hamilton E.P."/>
            <person name="Orias E."/>
        </authorList>
    </citation>
    <scope>NUCLEOTIDE SEQUENCE [LARGE SCALE GENOMIC DNA]</scope>
    <source>
        <strain evidence="2">SB210</strain>
    </source>
</reference>
<keyword evidence="2" id="KW-1185">Reference proteome</keyword>
<dbReference type="InParanoid" id="W7XJK0"/>
<name>W7XJK0_TETTS</name>
<dbReference type="GeneID" id="24437701"/>
<dbReference type="AlphaFoldDB" id="W7XJK0"/>
<gene>
    <name evidence="1" type="ORF">TTHERM_000188352</name>
</gene>
<dbReference type="Proteomes" id="UP000009168">
    <property type="component" value="Unassembled WGS sequence"/>
</dbReference>
<organism evidence="1 2">
    <name type="scientific">Tetrahymena thermophila (strain SB210)</name>
    <dbReference type="NCBI Taxonomy" id="312017"/>
    <lineage>
        <taxon>Eukaryota</taxon>
        <taxon>Sar</taxon>
        <taxon>Alveolata</taxon>
        <taxon>Ciliophora</taxon>
        <taxon>Intramacronucleata</taxon>
        <taxon>Oligohymenophorea</taxon>
        <taxon>Hymenostomatida</taxon>
        <taxon>Tetrahymenina</taxon>
        <taxon>Tetrahymenidae</taxon>
        <taxon>Tetrahymena</taxon>
    </lineage>
</organism>
<accession>W7XJK0</accession>
<dbReference type="RefSeq" id="XP_012653197.1">
    <property type="nucleotide sequence ID" value="XM_012797743.1"/>
</dbReference>